<dbReference type="AlphaFoldDB" id="A0A7J6LIY4"/>
<dbReference type="EMBL" id="JABAHT010000276">
    <property type="protein sequence ID" value="KAF4659249.1"/>
    <property type="molecule type" value="Genomic_DNA"/>
</dbReference>
<feature type="domain" description="Nudix hydrolase" evidence="3">
    <location>
        <begin position="39"/>
        <end position="188"/>
    </location>
</feature>
<feature type="signal peptide" evidence="2">
    <location>
        <begin position="1"/>
        <end position="19"/>
    </location>
</feature>
<dbReference type="SUPFAM" id="SSF55811">
    <property type="entry name" value="Nudix"/>
    <property type="match status" value="1"/>
</dbReference>
<dbReference type="InterPro" id="IPR045121">
    <property type="entry name" value="CoAse"/>
</dbReference>
<dbReference type="Gene3D" id="3.90.79.10">
    <property type="entry name" value="Nucleoside Triphosphate Pyrophosphohydrolase"/>
    <property type="match status" value="1"/>
</dbReference>
<sequence>MQLHLLCLSASCMPTITVSQLAARLSQEEPVLSGAVTPVKSRAMIGCIVRPGSEPGQSAEMLTILRAIREGDPWSGQTAFPGGRCEVEDDGDDLATVIREVREEVGINLADEAHYRLLGRVSDIEIYRRGRIHMVIGCLVFEQLAPDSLTLDPREVSASGWVPLSLIGYATNDDLHNTYWTVPRGWGLPSYLHGYLDLIGLNRVALATLPIVMRDPVQARPDVSVDDLSLWGITLQFSNMIARDGNPLRLYRKLPVLGIRIPRKFNSAVHDLLVALYHSTYNRRGLRDGSAMHLSYFCFFHGVLACLIVAAAGAVYVGLRSRL</sequence>
<dbReference type="Proteomes" id="UP000570595">
    <property type="component" value="Unassembled WGS sequence"/>
</dbReference>
<dbReference type="OrthoDB" id="428292at2759"/>
<gene>
    <name evidence="4" type="ORF">FOZ61_004886</name>
</gene>
<protein>
    <recommendedName>
        <fullName evidence="3">Nudix hydrolase domain-containing protein</fullName>
    </recommendedName>
</protein>
<reference evidence="4 5" key="1">
    <citation type="submission" date="2020-04" db="EMBL/GenBank/DDBJ databases">
        <title>Perkinsus olseni comparative genomics.</title>
        <authorList>
            <person name="Bogema D.R."/>
        </authorList>
    </citation>
    <scope>NUCLEOTIDE SEQUENCE [LARGE SCALE GENOMIC DNA]</scope>
    <source>
        <strain evidence="4">ATCC PRA-179</strain>
    </source>
</reference>
<feature type="chain" id="PRO_5029758322" description="Nudix hydrolase domain-containing protein" evidence="2">
    <location>
        <begin position="20"/>
        <end position="323"/>
    </location>
</feature>
<comment type="caution">
    <text evidence="4">The sequence shown here is derived from an EMBL/GenBank/DDBJ whole genome shotgun (WGS) entry which is preliminary data.</text>
</comment>
<evidence type="ECO:0000256" key="2">
    <source>
        <dbReference type="SAM" id="SignalP"/>
    </source>
</evidence>
<dbReference type="InterPro" id="IPR000086">
    <property type="entry name" value="NUDIX_hydrolase_dom"/>
</dbReference>
<dbReference type="Pfam" id="PF00293">
    <property type="entry name" value="NUDIX"/>
    <property type="match status" value="1"/>
</dbReference>
<accession>A0A7J6LIY4</accession>
<keyword evidence="2" id="KW-0732">Signal</keyword>
<proteinExistence type="predicted"/>
<name>A0A7J6LIY4_PEROL</name>
<organism evidence="4 5">
    <name type="scientific">Perkinsus olseni</name>
    <name type="common">Perkinsus atlanticus</name>
    <dbReference type="NCBI Taxonomy" id="32597"/>
    <lineage>
        <taxon>Eukaryota</taxon>
        <taxon>Sar</taxon>
        <taxon>Alveolata</taxon>
        <taxon>Perkinsozoa</taxon>
        <taxon>Perkinsea</taxon>
        <taxon>Perkinsida</taxon>
        <taxon>Perkinsidae</taxon>
        <taxon>Perkinsus</taxon>
    </lineage>
</organism>
<evidence type="ECO:0000313" key="5">
    <source>
        <dbReference type="Proteomes" id="UP000570595"/>
    </source>
</evidence>
<evidence type="ECO:0000259" key="3">
    <source>
        <dbReference type="PROSITE" id="PS51462"/>
    </source>
</evidence>
<dbReference type="PANTHER" id="PTHR12992">
    <property type="entry name" value="NUDIX HYDROLASE"/>
    <property type="match status" value="1"/>
</dbReference>
<dbReference type="PROSITE" id="PS51462">
    <property type="entry name" value="NUDIX"/>
    <property type="match status" value="1"/>
</dbReference>
<feature type="transmembrane region" description="Helical" evidence="1">
    <location>
        <begin position="294"/>
        <end position="319"/>
    </location>
</feature>
<evidence type="ECO:0000256" key="1">
    <source>
        <dbReference type="SAM" id="Phobius"/>
    </source>
</evidence>
<keyword evidence="1" id="KW-0472">Membrane</keyword>
<dbReference type="CDD" id="cd03426">
    <property type="entry name" value="NUDIX_CoAse_Nudt7"/>
    <property type="match status" value="1"/>
</dbReference>
<keyword evidence="1" id="KW-1133">Transmembrane helix</keyword>
<dbReference type="InterPro" id="IPR015797">
    <property type="entry name" value="NUDIX_hydrolase-like_dom_sf"/>
</dbReference>
<dbReference type="GO" id="GO:0010945">
    <property type="term" value="F:coenzyme A diphosphatase activity"/>
    <property type="evidence" value="ECO:0007669"/>
    <property type="project" value="InterPro"/>
</dbReference>
<evidence type="ECO:0000313" key="4">
    <source>
        <dbReference type="EMBL" id="KAF4659249.1"/>
    </source>
</evidence>
<dbReference type="PANTHER" id="PTHR12992:SF44">
    <property type="entry name" value="NUDIX HYDROLASE DOMAIN-CONTAINING PROTEIN"/>
    <property type="match status" value="1"/>
</dbReference>
<keyword evidence="1" id="KW-0812">Transmembrane</keyword>